<keyword evidence="3" id="KW-1185">Reference proteome</keyword>
<organism evidence="2 3">
    <name type="scientific">Crenichthys baileyi</name>
    <name type="common">White River springfish</name>
    <dbReference type="NCBI Taxonomy" id="28760"/>
    <lineage>
        <taxon>Eukaryota</taxon>
        <taxon>Metazoa</taxon>
        <taxon>Chordata</taxon>
        <taxon>Craniata</taxon>
        <taxon>Vertebrata</taxon>
        <taxon>Euteleostomi</taxon>
        <taxon>Actinopterygii</taxon>
        <taxon>Neopterygii</taxon>
        <taxon>Teleostei</taxon>
        <taxon>Neoteleostei</taxon>
        <taxon>Acanthomorphata</taxon>
        <taxon>Ovalentaria</taxon>
        <taxon>Atherinomorphae</taxon>
        <taxon>Cyprinodontiformes</taxon>
        <taxon>Goodeidae</taxon>
        <taxon>Crenichthys</taxon>
    </lineage>
</organism>
<gene>
    <name evidence="2" type="ORF">CRENBAI_010569</name>
</gene>
<name>A0AAV9SC40_9TELE</name>
<feature type="compositionally biased region" description="Polar residues" evidence="1">
    <location>
        <begin position="81"/>
        <end position="91"/>
    </location>
</feature>
<dbReference type="AlphaFoldDB" id="A0AAV9SC40"/>
<reference evidence="2 3" key="1">
    <citation type="submission" date="2021-06" db="EMBL/GenBank/DDBJ databases">
        <authorList>
            <person name="Palmer J.M."/>
        </authorList>
    </citation>
    <scope>NUCLEOTIDE SEQUENCE [LARGE SCALE GENOMIC DNA]</scope>
    <source>
        <strain evidence="2 3">MEX-2019</strain>
        <tissue evidence="2">Muscle</tissue>
    </source>
</reference>
<comment type="caution">
    <text evidence="2">The sequence shown here is derived from an EMBL/GenBank/DDBJ whole genome shotgun (WGS) entry which is preliminary data.</text>
</comment>
<sequence>MPVQRHRVVPDTKPGEAEHGDQRKPYPIDTVRSHELNTIDLTGKLVQEHSLSRLKVTSPRESELVVDDELRPRLGTGLPSLKSQISESPPRTSRVPEMLCQARPPCNPPALFRTTRCRIGYQI</sequence>
<feature type="region of interest" description="Disordered" evidence="1">
    <location>
        <begin position="1"/>
        <end position="27"/>
    </location>
</feature>
<protein>
    <submittedName>
        <fullName evidence="2">Uncharacterized protein</fullName>
    </submittedName>
</protein>
<proteinExistence type="predicted"/>
<accession>A0AAV9SC40</accession>
<dbReference type="EMBL" id="JAHHUM010000598">
    <property type="protein sequence ID" value="KAK5618821.1"/>
    <property type="molecule type" value="Genomic_DNA"/>
</dbReference>
<dbReference type="Proteomes" id="UP001311232">
    <property type="component" value="Unassembled WGS sequence"/>
</dbReference>
<feature type="compositionally biased region" description="Basic and acidic residues" evidence="1">
    <location>
        <begin position="8"/>
        <end position="27"/>
    </location>
</feature>
<evidence type="ECO:0000256" key="1">
    <source>
        <dbReference type="SAM" id="MobiDB-lite"/>
    </source>
</evidence>
<evidence type="ECO:0000313" key="2">
    <source>
        <dbReference type="EMBL" id="KAK5618821.1"/>
    </source>
</evidence>
<feature type="region of interest" description="Disordered" evidence="1">
    <location>
        <begin position="69"/>
        <end position="105"/>
    </location>
</feature>
<evidence type="ECO:0000313" key="3">
    <source>
        <dbReference type="Proteomes" id="UP001311232"/>
    </source>
</evidence>